<feature type="region of interest" description="Disordered" evidence="1">
    <location>
        <begin position="231"/>
        <end position="250"/>
    </location>
</feature>
<organism evidence="3 4">
    <name type="scientific">Jannaschia pagri</name>
    <dbReference type="NCBI Taxonomy" id="2829797"/>
    <lineage>
        <taxon>Bacteria</taxon>
        <taxon>Pseudomonadati</taxon>
        <taxon>Pseudomonadota</taxon>
        <taxon>Alphaproteobacteria</taxon>
        <taxon>Rhodobacterales</taxon>
        <taxon>Roseobacteraceae</taxon>
        <taxon>Jannaschia</taxon>
    </lineage>
</organism>
<reference evidence="3 4" key="1">
    <citation type="submission" date="2021-05" db="EMBL/GenBank/DDBJ databases">
        <title>Bacteria Genome sequencing.</title>
        <authorList>
            <person name="Takabe Y."/>
            <person name="Nakajima Y."/>
            <person name="Suzuki S."/>
            <person name="Shiozaki T."/>
        </authorList>
    </citation>
    <scope>NUCLEOTIDE SEQUENCE [LARGE SCALE GENOMIC DNA]</scope>
    <source>
        <strain evidence="3 4">AI_62</strain>
    </source>
</reference>
<dbReference type="Proteomes" id="UP000786693">
    <property type="component" value="Unassembled WGS sequence"/>
</dbReference>
<proteinExistence type="predicted"/>
<evidence type="ECO:0000256" key="1">
    <source>
        <dbReference type="SAM" id="MobiDB-lite"/>
    </source>
</evidence>
<comment type="caution">
    <text evidence="3">The sequence shown here is derived from an EMBL/GenBank/DDBJ whole genome shotgun (WGS) entry which is preliminary data.</text>
</comment>
<keyword evidence="4" id="KW-1185">Reference proteome</keyword>
<gene>
    <name evidence="3" type="ORF">JANAI62_18040</name>
</gene>
<name>A0ABQ4NL86_9RHOB</name>
<dbReference type="RefSeq" id="WP_220749079.1">
    <property type="nucleotide sequence ID" value="NZ_BPFH01000003.1"/>
</dbReference>
<evidence type="ECO:0000259" key="2">
    <source>
        <dbReference type="Pfam" id="PF03372"/>
    </source>
</evidence>
<evidence type="ECO:0000313" key="4">
    <source>
        <dbReference type="Proteomes" id="UP000786693"/>
    </source>
</evidence>
<protein>
    <recommendedName>
        <fullName evidence="2">Endonuclease/exonuclease/phosphatase domain-containing protein</fullName>
    </recommendedName>
</protein>
<dbReference type="Pfam" id="PF03372">
    <property type="entry name" value="Exo_endo_phos"/>
    <property type="match status" value="1"/>
</dbReference>
<dbReference type="InterPro" id="IPR005135">
    <property type="entry name" value="Endo/exonuclease/phosphatase"/>
</dbReference>
<accession>A0ABQ4NL86</accession>
<feature type="domain" description="Endonuclease/exonuclease/phosphatase" evidence="2">
    <location>
        <begin position="12"/>
        <end position="287"/>
    </location>
</feature>
<dbReference type="InterPro" id="IPR036691">
    <property type="entry name" value="Endo/exonu/phosph_ase_sf"/>
</dbReference>
<dbReference type="EMBL" id="BPFH01000003">
    <property type="protein sequence ID" value="GIT95181.1"/>
    <property type="molecule type" value="Genomic_DNA"/>
</dbReference>
<sequence>MSRKGPALLLRDIERGDPQVLAVLDVIAHARPDVLLLLDVDWDYGDAALSALQAALDERGLDYAHRVSRRPNAGVPSGFDLDGNGRLGEGRDALGYGRFTGDGGMALLSRLPLGTVEDHSADLWADHSAPPADVLPVEAAGVVPLASVAQWVVPLTLGQTRLRLITMNANTPVFDGPEDRNGRRNADELRFVADLVSQAPLPVVLGRSNIDPQDGDGLHQVMIDLLDHPALQDPEPRGAGGGGLGHRGDPALDTVDFEGPGPLRVDYILPSQALRVLDSGVVWPAPGDPLAEVVATASRGRLVWVDLALP</sequence>
<evidence type="ECO:0000313" key="3">
    <source>
        <dbReference type="EMBL" id="GIT95181.1"/>
    </source>
</evidence>
<dbReference type="SUPFAM" id="SSF56219">
    <property type="entry name" value="DNase I-like"/>
    <property type="match status" value="1"/>
</dbReference>
<dbReference type="Gene3D" id="3.60.10.10">
    <property type="entry name" value="Endonuclease/exonuclease/phosphatase"/>
    <property type="match status" value="1"/>
</dbReference>